<dbReference type="AlphaFoldDB" id="A0A2N5PAD9"/>
<dbReference type="EMBL" id="NIHW01000081">
    <property type="protein sequence ID" value="PLT79082.1"/>
    <property type="molecule type" value="Genomic_DNA"/>
</dbReference>
<name>A0A2N5PAD9_MEDGN</name>
<reference evidence="1 2" key="1">
    <citation type="journal article" date="2017" name="Genome Med.">
        <title>A novel Ruminococcus gnavus clade enriched in inflammatory bowel disease patients.</title>
        <authorList>
            <person name="Hall A.B."/>
            <person name="Yassour M."/>
            <person name="Sauk J."/>
            <person name="Garner A."/>
            <person name="Jiang X."/>
            <person name="Arthur T."/>
            <person name="Lagoudas G.K."/>
            <person name="Vatanen T."/>
            <person name="Fornelos N."/>
            <person name="Wilson R."/>
            <person name="Bertha M."/>
            <person name="Cohen M."/>
            <person name="Garber J."/>
            <person name="Khalili H."/>
            <person name="Gevers D."/>
            <person name="Ananthakrishnan A.N."/>
            <person name="Kugathasan S."/>
            <person name="Lander E.S."/>
            <person name="Blainey P."/>
            <person name="Vlamakis H."/>
            <person name="Xavier R.J."/>
            <person name="Huttenhower C."/>
        </authorList>
    </citation>
    <scope>NUCLEOTIDE SEQUENCE [LARGE SCALE GENOMIC DNA]</scope>
    <source>
        <strain evidence="1 2">RJX1128</strain>
    </source>
</reference>
<evidence type="ECO:0000313" key="1">
    <source>
        <dbReference type="EMBL" id="PLT79082.1"/>
    </source>
</evidence>
<comment type="caution">
    <text evidence="1">The sequence shown here is derived from an EMBL/GenBank/DDBJ whole genome shotgun (WGS) entry which is preliminary data.</text>
</comment>
<dbReference type="RefSeq" id="WP_101883041.1">
    <property type="nucleotide sequence ID" value="NZ_CAXSWW010000012.1"/>
</dbReference>
<dbReference type="Proteomes" id="UP000234840">
    <property type="component" value="Unassembled WGS sequence"/>
</dbReference>
<dbReference type="InterPro" id="IPR046726">
    <property type="entry name" value="DUF6618"/>
</dbReference>
<protein>
    <submittedName>
        <fullName evidence="1">Uncharacterized protein</fullName>
    </submittedName>
</protein>
<accession>A0A2N5PAD9</accession>
<dbReference type="Pfam" id="PF20323">
    <property type="entry name" value="DUF6618"/>
    <property type="match status" value="1"/>
</dbReference>
<gene>
    <name evidence="1" type="ORF">CDL20_14695</name>
</gene>
<evidence type="ECO:0000313" key="2">
    <source>
        <dbReference type="Proteomes" id="UP000234840"/>
    </source>
</evidence>
<organism evidence="1 2">
    <name type="scientific">Mediterraneibacter gnavus</name>
    <name type="common">Ruminococcus gnavus</name>
    <dbReference type="NCBI Taxonomy" id="33038"/>
    <lineage>
        <taxon>Bacteria</taxon>
        <taxon>Bacillati</taxon>
        <taxon>Bacillota</taxon>
        <taxon>Clostridia</taxon>
        <taxon>Lachnospirales</taxon>
        <taxon>Lachnospiraceae</taxon>
        <taxon>Mediterraneibacter</taxon>
    </lineage>
</organism>
<proteinExistence type="predicted"/>
<sequence>MTLTYQYPVVYFYGDDEEDSEIIQKEGRIEPLKTDKEPYEAIVSAEGYSFHILFGSQSNGMFLCIPGWHMGCELAHLNDIFWNRESISGSDESFSYENATAIAYALKELNELVG</sequence>